<evidence type="ECO:0000256" key="1">
    <source>
        <dbReference type="SAM" id="MobiDB-lite"/>
    </source>
</evidence>
<accession>A0A3N0CD05</accession>
<evidence type="ECO:0000313" key="3">
    <source>
        <dbReference type="Proteomes" id="UP000267128"/>
    </source>
</evidence>
<feature type="compositionally biased region" description="Basic and acidic residues" evidence="1">
    <location>
        <begin position="15"/>
        <end position="25"/>
    </location>
</feature>
<dbReference type="AlphaFoldDB" id="A0A3N0CD05"/>
<evidence type="ECO:0000313" key="2">
    <source>
        <dbReference type="EMBL" id="RNL61332.1"/>
    </source>
</evidence>
<feature type="region of interest" description="Disordered" evidence="1">
    <location>
        <begin position="11"/>
        <end position="34"/>
    </location>
</feature>
<name>A0A3N0CD05_9ACTN</name>
<reference evidence="2 3" key="1">
    <citation type="submission" date="2018-11" db="EMBL/GenBank/DDBJ databases">
        <authorList>
            <person name="Li F."/>
        </authorList>
    </citation>
    <scope>NUCLEOTIDE SEQUENCE [LARGE SCALE GENOMIC DNA]</scope>
    <source>
        <strain evidence="2 3">Gsoil 097</strain>
    </source>
</reference>
<comment type="caution">
    <text evidence="2">The sequence shown here is derived from an EMBL/GenBank/DDBJ whole genome shotgun (WGS) entry which is preliminary data.</text>
</comment>
<protein>
    <submittedName>
        <fullName evidence="2">Uncharacterized protein</fullName>
    </submittedName>
</protein>
<organism evidence="2 3">
    <name type="scientific">Nocardioides marmoriginsengisoli</name>
    <dbReference type="NCBI Taxonomy" id="661483"/>
    <lineage>
        <taxon>Bacteria</taxon>
        <taxon>Bacillati</taxon>
        <taxon>Actinomycetota</taxon>
        <taxon>Actinomycetes</taxon>
        <taxon>Propionibacteriales</taxon>
        <taxon>Nocardioidaceae</taxon>
        <taxon>Nocardioides</taxon>
    </lineage>
</organism>
<dbReference type="Proteomes" id="UP000267128">
    <property type="component" value="Unassembled WGS sequence"/>
</dbReference>
<proteinExistence type="predicted"/>
<dbReference type="EMBL" id="RJSE01000008">
    <property type="protein sequence ID" value="RNL61332.1"/>
    <property type="molecule type" value="Genomic_DNA"/>
</dbReference>
<keyword evidence="3" id="KW-1185">Reference proteome</keyword>
<gene>
    <name evidence="2" type="ORF">EFK50_18420</name>
</gene>
<sequence length="144" mass="14849">MLALAAALTACGGGDGDKDKSKDAGSDPSRISSPTASLTEIAVDCGKFNDTAKKIVDAQTKMFTGSESDVEDAVKVLDAQLDALKDGAPDDVKDALDNLSAAFADIVELRKNPNGEAQTRLATLGQKLAADGQKISAYIISKCS</sequence>